<evidence type="ECO:0000313" key="2">
    <source>
        <dbReference type="Proteomes" id="UP001367676"/>
    </source>
</evidence>
<keyword evidence="2" id="KW-1185">Reference proteome</keyword>
<name>A0AAN9TPP3_9HEMI</name>
<organism evidence="1 2">
    <name type="scientific">Parthenolecanium corni</name>
    <dbReference type="NCBI Taxonomy" id="536013"/>
    <lineage>
        <taxon>Eukaryota</taxon>
        <taxon>Metazoa</taxon>
        <taxon>Ecdysozoa</taxon>
        <taxon>Arthropoda</taxon>
        <taxon>Hexapoda</taxon>
        <taxon>Insecta</taxon>
        <taxon>Pterygota</taxon>
        <taxon>Neoptera</taxon>
        <taxon>Paraneoptera</taxon>
        <taxon>Hemiptera</taxon>
        <taxon>Sternorrhyncha</taxon>
        <taxon>Coccoidea</taxon>
        <taxon>Coccidae</taxon>
        <taxon>Parthenolecanium</taxon>
    </lineage>
</organism>
<sequence length="58" mass="6619">MTVALLVVRCAMKSAHPLLECSVFKMPENCEKKLDFDLCSRYCCVDFNGFVLEVLNED</sequence>
<proteinExistence type="predicted"/>
<dbReference type="EMBL" id="JBBCAQ010000010">
    <property type="protein sequence ID" value="KAK7601828.1"/>
    <property type="molecule type" value="Genomic_DNA"/>
</dbReference>
<accession>A0AAN9TPP3</accession>
<reference evidence="1 2" key="1">
    <citation type="submission" date="2024-03" db="EMBL/GenBank/DDBJ databases">
        <title>Adaptation during the transition from Ophiocordyceps entomopathogen to insect associate is accompanied by gene loss and intensified selection.</title>
        <authorList>
            <person name="Ward C.M."/>
            <person name="Onetto C.A."/>
            <person name="Borneman A.R."/>
        </authorList>
    </citation>
    <scope>NUCLEOTIDE SEQUENCE [LARGE SCALE GENOMIC DNA]</scope>
    <source>
        <strain evidence="1">AWRI1</strain>
        <tissue evidence="1">Single Adult Female</tissue>
    </source>
</reference>
<evidence type="ECO:0000313" key="1">
    <source>
        <dbReference type="EMBL" id="KAK7601828.1"/>
    </source>
</evidence>
<dbReference type="AlphaFoldDB" id="A0AAN9TPP3"/>
<comment type="caution">
    <text evidence="1">The sequence shown here is derived from an EMBL/GenBank/DDBJ whole genome shotgun (WGS) entry which is preliminary data.</text>
</comment>
<dbReference type="Proteomes" id="UP001367676">
    <property type="component" value="Unassembled WGS sequence"/>
</dbReference>
<protein>
    <submittedName>
        <fullName evidence="1">Uncharacterized protein</fullName>
    </submittedName>
</protein>
<gene>
    <name evidence="1" type="ORF">V9T40_009269</name>
</gene>